<evidence type="ECO:0000256" key="2">
    <source>
        <dbReference type="ARBA" id="ARBA00011255"/>
    </source>
</evidence>
<evidence type="ECO:0000256" key="3">
    <source>
        <dbReference type="ARBA" id="ARBA00023054"/>
    </source>
</evidence>
<comment type="similarity">
    <text evidence="1 5">Belongs to the FliD family.</text>
</comment>
<evidence type="ECO:0000259" key="6">
    <source>
        <dbReference type="Pfam" id="PF02465"/>
    </source>
</evidence>
<proteinExistence type="inferred from homology"/>
<reference evidence="9" key="1">
    <citation type="submission" date="2016-11" db="EMBL/GenBank/DDBJ databases">
        <authorList>
            <person name="Varghese N."/>
            <person name="Submissions S."/>
        </authorList>
    </citation>
    <scope>NUCLEOTIDE SEQUENCE [LARGE SCALE GENOMIC DNA]</scope>
    <source>
        <strain evidence="9">DSM 17957</strain>
    </source>
</reference>
<dbReference type="Proteomes" id="UP000184536">
    <property type="component" value="Unassembled WGS sequence"/>
</dbReference>
<dbReference type="RefSeq" id="WP_110939575.1">
    <property type="nucleotide sequence ID" value="NZ_FQZV01000004.1"/>
</dbReference>
<protein>
    <recommendedName>
        <fullName evidence="5">Flagellar hook-associated protein 2</fullName>
        <shortName evidence="5">HAP2</shortName>
    </recommendedName>
    <alternativeName>
        <fullName evidence="5">Flagellar cap protein</fullName>
    </alternativeName>
</protein>
<feature type="domain" description="Flagellar hook-associated protein 2 N-terminal" evidence="6">
    <location>
        <begin position="11"/>
        <end position="120"/>
    </location>
</feature>
<dbReference type="OrthoDB" id="9776025at2"/>
<keyword evidence="8" id="KW-0282">Flagellum</keyword>
<dbReference type="InterPro" id="IPR040026">
    <property type="entry name" value="FliD"/>
</dbReference>
<comment type="subcellular location">
    <subcellularLocation>
        <location evidence="5">Secreted</location>
    </subcellularLocation>
    <subcellularLocation>
        <location evidence="5">Bacterial flagellum</location>
    </subcellularLocation>
</comment>
<evidence type="ECO:0000313" key="8">
    <source>
        <dbReference type="EMBL" id="SHI62489.1"/>
    </source>
</evidence>
<dbReference type="PANTHER" id="PTHR30288">
    <property type="entry name" value="FLAGELLAR CAP/ASSEMBLY PROTEIN FLID"/>
    <property type="match status" value="1"/>
</dbReference>
<evidence type="ECO:0000313" key="9">
    <source>
        <dbReference type="Proteomes" id="UP000184536"/>
    </source>
</evidence>
<keyword evidence="5" id="KW-0964">Secreted</keyword>
<comment type="subunit">
    <text evidence="2 5">Homopentamer.</text>
</comment>
<gene>
    <name evidence="8" type="ORF">SAMN02745975_00272</name>
</gene>
<sequence length="581" mass="63791">MSNLRISGIASGIDTETMVRDLMKAQRMKADKFGQNKQLLLWRQEQYNNVNKDFANFILDIRKELGLTRTTASGALVSSGVGSMSWVKKATSSQETIFTASATAAAPSGIHRIKIQQLAEGVSIASQQAVSTTAGTRATTATTLGQLGVIGSSHVTFQINDNGTPKDINVSFDETFTIGKLITEINRAVTGDTAKTALGIQASFDNTTGRLFLSTKATGEMAQIKITEDDEGLFTGTNNKFNLNRLTSTEPEVYEPLLTTTSAIRGSNAKISFNGADNLQYSSNQFTINGIQIDLKKLPTDTTEEFTIRVDTDVDGVYNKIKAFVDRYNELIEKMNGKISEKRNRNYLPLTKEQKEALKEDEIKKWEEKAQSGLLANDEAISRTLQSMRSGLYEKVSGNNISAKYSHLTSIGITTSEYRSKGKLEIDETKLKNAIMDDVDGVLNLLFQPYTPEDGDSALSEAALAKKTREGTGLLNRLFDDIIVGMKGIITKAGTGSNADLYRNVRSNILIDFVTGASTGKGSISFLDDDIFKIEKTIANEERRLASIEDSYWKKFTAMEKALQNMNSQSSWLAQQLSSGR</sequence>
<evidence type="ECO:0000256" key="5">
    <source>
        <dbReference type="RuleBase" id="RU362066"/>
    </source>
</evidence>
<keyword evidence="3" id="KW-0175">Coiled coil</keyword>
<dbReference type="GO" id="GO:0071973">
    <property type="term" value="P:bacterial-type flagellum-dependent cell motility"/>
    <property type="evidence" value="ECO:0007669"/>
    <property type="project" value="TreeGrafter"/>
</dbReference>
<evidence type="ECO:0000259" key="7">
    <source>
        <dbReference type="Pfam" id="PF07195"/>
    </source>
</evidence>
<evidence type="ECO:0000256" key="1">
    <source>
        <dbReference type="ARBA" id="ARBA00009764"/>
    </source>
</evidence>
<keyword evidence="4 5" id="KW-0975">Bacterial flagellum</keyword>
<keyword evidence="8" id="KW-0966">Cell projection</keyword>
<dbReference type="InterPro" id="IPR010809">
    <property type="entry name" value="FliD_C"/>
</dbReference>
<dbReference type="PANTHER" id="PTHR30288:SF0">
    <property type="entry name" value="FLAGELLAR HOOK-ASSOCIATED PROTEIN 2"/>
    <property type="match status" value="1"/>
</dbReference>
<evidence type="ECO:0000256" key="4">
    <source>
        <dbReference type="ARBA" id="ARBA00023143"/>
    </source>
</evidence>
<feature type="domain" description="Flagellar hook-associated protein 2 C-terminal" evidence="7">
    <location>
        <begin position="266"/>
        <end position="568"/>
    </location>
</feature>
<dbReference type="GO" id="GO:0009421">
    <property type="term" value="C:bacterial-type flagellum filament cap"/>
    <property type="evidence" value="ECO:0007669"/>
    <property type="project" value="InterPro"/>
</dbReference>
<dbReference type="InterPro" id="IPR003481">
    <property type="entry name" value="FliD_N"/>
</dbReference>
<comment type="function">
    <text evidence="5">Required for morphogenesis and for the elongation of the flagellar filament by facilitating polymerization of the flagellin monomers at the tip of growing filament. Forms a capping structure, which prevents flagellin subunits (transported through the central channel of the flagellum) from leaking out without polymerization at the distal end.</text>
</comment>
<organism evidence="8 9">
    <name type="scientific">Geosporobacter subterraneus DSM 17957</name>
    <dbReference type="NCBI Taxonomy" id="1121919"/>
    <lineage>
        <taxon>Bacteria</taxon>
        <taxon>Bacillati</taxon>
        <taxon>Bacillota</taxon>
        <taxon>Clostridia</taxon>
        <taxon>Peptostreptococcales</taxon>
        <taxon>Thermotaleaceae</taxon>
        <taxon>Geosporobacter</taxon>
    </lineage>
</organism>
<dbReference type="STRING" id="1121919.SAMN02745975_00272"/>
<keyword evidence="8" id="KW-0969">Cilium</keyword>
<dbReference type="GO" id="GO:0007155">
    <property type="term" value="P:cell adhesion"/>
    <property type="evidence" value="ECO:0007669"/>
    <property type="project" value="InterPro"/>
</dbReference>
<dbReference type="Pfam" id="PF02465">
    <property type="entry name" value="FliD_N"/>
    <property type="match status" value="1"/>
</dbReference>
<dbReference type="EMBL" id="FQZV01000004">
    <property type="protein sequence ID" value="SHI62489.1"/>
    <property type="molecule type" value="Genomic_DNA"/>
</dbReference>
<dbReference type="AlphaFoldDB" id="A0A1M6CNF3"/>
<dbReference type="GO" id="GO:0009424">
    <property type="term" value="C:bacterial-type flagellum hook"/>
    <property type="evidence" value="ECO:0007669"/>
    <property type="project" value="UniProtKB-UniRule"/>
</dbReference>
<dbReference type="Pfam" id="PF07195">
    <property type="entry name" value="FliD_C"/>
    <property type="match status" value="1"/>
</dbReference>
<keyword evidence="9" id="KW-1185">Reference proteome</keyword>
<dbReference type="GO" id="GO:0005576">
    <property type="term" value="C:extracellular region"/>
    <property type="evidence" value="ECO:0007669"/>
    <property type="project" value="UniProtKB-SubCell"/>
</dbReference>
<name>A0A1M6CNF3_9FIRM</name>
<accession>A0A1M6CNF3</accession>